<evidence type="ECO:0008006" key="6">
    <source>
        <dbReference type="Google" id="ProtNLM"/>
    </source>
</evidence>
<dbReference type="AlphaFoldDB" id="A0A1N7L4S5"/>
<feature type="chain" id="PRO_5044563727" description="DUF4625 domain-containing protein" evidence="1">
    <location>
        <begin position="26"/>
        <end position="151"/>
    </location>
</feature>
<organism evidence="3 4">
    <name type="scientific">Chryseobacterium piscicola</name>
    <dbReference type="NCBI Taxonomy" id="551459"/>
    <lineage>
        <taxon>Bacteria</taxon>
        <taxon>Pseudomonadati</taxon>
        <taxon>Bacteroidota</taxon>
        <taxon>Flavobacteriia</taxon>
        <taxon>Flavobacteriales</taxon>
        <taxon>Weeksellaceae</taxon>
        <taxon>Chryseobacterium group</taxon>
        <taxon>Chryseobacterium</taxon>
    </lineage>
</organism>
<dbReference type="RefSeq" id="WP_076450205.1">
    <property type="nucleotide sequence ID" value="NZ_FTOJ01000002.1"/>
</dbReference>
<evidence type="ECO:0000313" key="3">
    <source>
        <dbReference type="EMBL" id="SIS68803.1"/>
    </source>
</evidence>
<keyword evidence="1" id="KW-0732">Signal</keyword>
<reference evidence="4" key="3">
    <citation type="submission" date="2017-01" db="EMBL/GenBank/DDBJ databases">
        <authorList>
            <person name="Varghese N."/>
            <person name="Submissions S."/>
        </authorList>
    </citation>
    <scope>NUCLEOTIDE SEQUENCE [LARGE SCALE GENOMIC DNA]</scope>
    <source>
        <strain evidence="4">DSM 21068</strain>
    </source>
</reference>
<evidence type="ECO:0000313" key="5">
    <source>
        <dbReference type="Proteomes" id="UP000238314"/>
    </source>
</evidence>
<accession>A0A1N7L4S5</accession>
<keyword evidence="5" id="KW-1185">Reference proteome</keyword>
<dbReference type="EMBL" id="FTOJ01000002">
    <property type="protein sequence ID" value="SIS68803.1"/>
    <property type="molecule type" value="Genomic_DNA"/>
</dbReference>
<dbReference type="OrthoDB" id="1273425at2"/>
<evidence type="ECO:0000313" key="4">
    <source>
        <dbReference type="Proteomes" id="UP000186246"/>
    </source>
</evidence>
<dbReference type="PROSITE" id="PS51257">
    <property type="entry name" value="PROKAR_LIPOPROTEIN"/>
    <property type="match status" value="1"/>
</dbReference>
<evidence type="ECO:0000256" key="1">
    <source>
        <dbReference type="SAM" id="SignalP"/>
    </source>
</evidence>
<dbReference type="Proteomes" id="UP000186246">
    <property type="component" value="Unassembled WGS sequence"/>
</dbReference>
<dbReference type="EMBL" id="MUGO01000002">
    <property type="protein sequence ID" value="PQA97363.1"/>
    <property type="molecule type" value="Genomic_DNA"/>
</dbReference>
<gene>
    <name evidence="2" type="ORF">B0A70_01470</name>
    <name evidence="3" type="ORF">SAMN05421796_10226</name>
</gene>
<proteinExistence type="predicted"/>
<name>A0A1N7L4S5_9FLAO</name>
<evidence type="ECO:0000313" key="2">
    <source>
        <dbReference type="EMBL" id="PQA97363.1"/>
    </source>
</evidence>
<protein>
    <recommendedName>
        <fullName evidence="6">DUF4625 domain-containing protein</fullName>
    </recommendedName>
</protein>
<reference evidence="2 5" key="1">
    <citation type="submission" date="2016-11" db="EMBL/GenBank/DDBJ databases">
        <title>Whole genomes of Flavobacteriaceae.</title>
        <authorList>
            <person name="Stine C."/>
            <person name="Li C."/>
            <person name="Tadesse D."/>
        </authorList>
    </citation>
    <scope>NUCLEOTIDE SEQUENCE [LARGE SCALE GENOMIC DNA]</scope>
    <source>
        <strain evidence="2 5">DSM 21068</strain>
    </source>
</reference>
<feature type="signal peptide" evidence="1">
    <location>
        <begin position="1"/>
        <end position="25"/>
    </location>
</feature>
<dbReference type="Proteomes" id="UP000238314">
    <property type="component" value="Unassembled WGS sequence"/>
</dbReference>
<reference evidence="3" key="2">
    <citation type="submission" date="2017-01" db="EMBL/GenBank/DDBJ databases">
        <authorList>
            <person name="Mah S.A."/>
            <person name="Swanson W.J."/>
            <person name="Moy G.W."/>
            <person name="Vacquier V.D."/>
        </authorList>
    </citation>
    <scope>NUCLEOTIDE SEQUENCE [LARGE SCALE GENOMIC DNA]</scope>
    <source>
        <strain evidence="3">DSM 21068</strain>
    </source>
</reference>
<sequence>MKHFYTSKSLLKFSFLFLFVLSVFSLTTSCKNDDDEVKFTDHLVRFEVKGVKGGAPSGTEIVVLKTIVTQVGTSQSTKFDPVQPGVLTWSSEEFFVNSSQAQLNLDANAILPNGDSQLIATIYVDGDVAVTKKITGSGNKSVSVDFSFLEL</sequence>